<accession>A0A8J4QF28</accession>
<evidence type="ECO:0000313" key="1">
    <source>
        <dbReference type="EMBL" id="KAF3948137.1"/>
    </source>
</evidence>
<reference evidence="1" key="1">
    <citation type="submission" date="2020-03" db="EMBL/GenBank/DDBJ databases">
        <title>Castanea mollissima Vanexum genome sequencing.</title>
        <authorList>
            <person name="Staton M."/>
        </authorList>
    </citation>
    <scope>NUCLEOTIDE SEQUENCE</scope>
    <source>
        <tissue evidence="1">Leaf</tissue>
    </source>
</reference>
<gene>
    <name evidence="1" type="ORF">CMV_025826</name>
</gene>
<keyword evidence="2" id="KW-1185">Reference proteome</keyword>
<organism evidence="1 2">
    <name type="scientific">Castanea mollissima</name>
    <name type="common">Chinese chestnut</name>
    <dbReference type="NCBI Taxonomy" id="60419"/>
    <lineage>
        <taxon>Eukaryota</taxon>
        <taxon>Viridiplantae</taxon>
        <taxon>Streptophyta</taxon>
        <taxon>Embryophyta</taxon>
        <taxon>Tracheophyta</taxon>
        <taxon>Spermatophyta</taxon>
        <taxon>Magnoliopsida</taxon>
        <taxon>eudicotyledons</taxon>
        <taxon>Gunneridae</taxon>
        <taxon>Pentapetalae</taxon>
        <taxon>rosids</taxon>
        <taxon>fabids</taxon>
        <taxon>Fagales</taxon>
        <taxon>Fagaceae</taxon>
        <taxon>Castanea</taxon>
    </lineage>
</organism>
<dbReference type="AlphaFoldDB" id="A0A8J4QF28"/>
<evidence type="ECO:0000313" key="2">
    <source>
        <dbReference type="Proteomes" id="UP000737018"/>
    </source>
</evidence>
<name>A0A8J4QF28_9ROSI</name>
<sequence>MLDTLKVLGGIGPENENHSPWYNVGMLAGATCQQFHAGWMHTLQLLACLQEPLVWARSFPVVRWDLLD</sequence>
<dbReference type="Proteomes" id="UP000737018">
    <property type="component" value="Unassembled WGS sequence"/>
</dbReference>
<comment type="caution">
    <text evidence="1">The sequence shown here is derived from an EMBL/GenBank/DDBJ whole genome shotgun (WGS) entry which is preliminary data.</text>
</comment>
<proteinExistence type="predicted"/>
<protein>
    <submittedName>
        <fullName evidence="1">Uncharacterized protein</fullName>
    </submittedName>
</protein>
<dbReference type="EMBL" id="JRKL02007074">
    <property type="protein sequence ID" value="KAF3948137.1"/>
    <property type="molecule type" value="Genomic_DNA"/>
</dbReference>